<keyword evidence="1" id="KW-0812">Transmembrane</keyword>
<keyword evidence="1" id="KW-1133">Transmembrane helix</keyword>
<reference evidence="2 3" key="1">
    <citation type="submission" date="2018-12" db="EMBL/GenBank/DDBJ databases">
        <authorList>
            <person name="Toschakov S.V."/>
        </authorList>
    </citation>
    <scope>NUCLEOTIDE SEQUENCE [LARGE SCALE GENOMIC DNA]</scope>
    <source>
        <strain evidence="2 3">GM2012</strain>
    </source>
</reference>
<name>A0A432MFT3_9BACT</name>
<feature type="transmembrane region" description="Helical" evidence="1">
    <location>
        <begin position="145"/>
        <end position="170"/>
    </location>
</feature>
<reference evidence="2 3" key="2">
    <citation type="submission" date="2019-01" db="EMBL/GenBank/DDBJ databases">
        <title>Tautonia sociabilis, a novel thermotolerant planctomycete of Isosphaeraceae family, isolated from a 4000 m deep subterranean habitat.</title>
        <authorList>
            <person name="Kovaleva O.L."/>
            <person name="Elcheninov A.G."/>
            <person name="Van Heerden E."/>
            <person name="Toshchakov S.V."/>
            <person name="Novikov A."/>
            <person name="Bonch-Osmolovskaya E.A."/>
            <person name="Kublanov I.V."/>
        </authorList>
    </citation>
    <scope>NUCLEOTIDE SEQUENCE [LARGE SCALE GENOMIC DNA]</scope>
    <source>
        <strain evidence="2 3">GM2012</strain>
    </source>
</reference>
<feature type="transmembrane region" description="Helical" evidence="1">
    <location>
        <begin position="182"/>
        <end position="205"/>
    </location>
</feature>
<dbReference type="EMBL" id="RYZH01000041">
    <property type="protein sequence ID" value="RUL85285.1"/>
    <property type="molecule type" value="Genomic_DNA"/>
</dbReference>
<gene>
    <name evidence="2" type="ORF">TsocGM_18935</name>
</gene>
<dbReference type="Proteomes" id="UP000280296">
    <property type="component" value="Unassembled WGS sequence"/>
</dbReference>
<sequence>MNSTPDPAIPAVGASRTWAFALAAGLLAGGLAAAAVEGTYQTFRPGLVPEVINGETNMVAPPHEIARATRQNASLSFGLMGGLLGLAMGWAGGLAGRSGRGPTARAALLGLVVGLAATALASFLVIPAYFEYDTQVQANQGENLIIPLLVHVGSWAAAGAAGGLAFGVGLGGTARGLGARTAIGGLTGAAVGAVAYELIGGIAFPMAKTPQPFAEQLVPRALAMLLTCTFASALAAFSAVDAERGRRPT</sequence>
<keyword evidence="3" id="KW-1185">Reference proteome</keyword>
<feature type="transmembrane region" description="Helical" evidence="1">
    <location>
        <begin position="75"/>
        <end position="95"/>
    </location>
</feature>
<comment type="caution">
    <text evidence="2">The sequence shown here is derived from an EMBL/GenBank/DDBJ whole genome shotgun (WGS) entry which is preliminary data.</text>
</comment>
<accession>A0A432MFT3</accession>
<dbReference type="RefSeq" id="WP_126727028.1">
    <property type="nucleotide sequence ID" value="NZ_RYZH01000041.1"/>
</dbReference>
<evidence type="ECO:0000313" key="2">
    <source>
        <dbReference type="EMBL" id="RUL85285.1"/>
    </source>
</evidence>
<organism evidence="2 3">
    <name type="scientific">Tautonia sociabilis</name>
    <dbReference type="NCBI Taxonomy" id="2080755"/>
    <lineage>
        <taxon>Bacteria</taxon>
        <taxon>Pseudomonadati</taxon>
        <taxon>Planctomycetota</taxon>
        <taxon>Planctomycetia</taxon>
        <taxon>Isosphaerales</taxon>
        <taxon>Isosphaeraceae</taxon>
        <taxon>Tautonia</taxon>
    </lineage>
</organism>
<keyword evidence="1" id="KW-0472">Membrane</keyword>
<evidence type="ECO:0000256" key="1">
    <source>
        <dbReference type="SAM" id="Phobius"/>
    </source>
</evidence>
<proteinExistence type="predicted"/>
<feature type="transmembrane region" description="Helical" evidence="1">
    <location>
        <begin position="217"/>
        <end position="240"/>
    </location>
</feature>
<evidence type="ECO:0000313" key="3">
    <source>
        <dbReference type="Proteomes" id="UP000280296"/>
    </source>
</evidence>
<protein>
    <submittedName>
        <fullName evidence="2">Uncharacterized protein</fullName>
    </submittedName>
</protein>
<dbReference type="AlphaFoldDB" id="A0A432MFT3"/>
<feature type="transmembrane region" description="Helical" evidence="1">
    <location>
        <begin position="107"/>
        <end position="130"/>
    </location>
</feature>